<evidence type="ECO:0000313" key="8">
    <source>
        <dbReference type="EMBL" id="GKT21434.1"/>
    </source>
</evidence>
<name>A0ABQ5JZW5_9EUKA</name>
<evidence type="ECO:0000256" key="3">
    <source>
        <dbReference type="ARBA" id="ARBA00008838"/>
    </source>
</evidence>
<dbReference type="EMBL" id="BQXS01012317">
    <property type="protein sequence ID" value="GKT21434.1"/>
    <property type="molecule type" value="Genomic_DNA"/>
</dbReference>
<dbReference type="InterPro" id="IPR011687">
    <property type="entry name" value="Nop53/GLTSCR2"/>
</dbReference>
<accession>A0ABQ5JZW5</accession>
<comment type="subcellular location">
    <subcellularLocation>
        <location evidence="1">Nucleus</location>
        <location evidence="1">Nucleolus</location>
    </subcellularLocation>
    <subcellularLocation>
        <location evidence="2">Nucleus</location>
        <location evidence="2">Nucleoplasm</location>
    </subcellularLocation>
</comment>
<evidence type="ECO:0000256" key="6">
    <source>
        <dbReference type="ARBA" id="ARBA00023242"/>
    </source>
</evidence>
<dbReference type="Pfam" id="PF07767">
    <property type="entry name" value="Nop53"/>
    <property type="match status" value="1"/>
</dbReference>
<protein>
    <recommendedName>
        <fullName evidence="4">Ribosome biogenesis protein NOP53</fullName>
    </recommendedName>
</protein>
<gene>
    <name evidence="8" type="ORF">ADUPG1_011904</name>
</gene>
<comment type="similarity">
    <text evidence="3">Belongs to the NOP53 family.</text>
</comment>
<feature type="region of interest" description="Disordered" evidence="7">
    <location>
        <begin position="1"/>
        <end position="22"/>
    </location>
</feature>
<evidence type="ECO:0000256" key="5">
    <source>
        <dbReference type="ARBA" id="ARBA00022517"/>
    </source>
</evidence>
<feature type="compositionally biased region" description="Basic and acidic residues" evidence="7">
    <location>
        <begin position="96"/>
        <end position="116"/>
    </location>
</feature>
<proteinExistence type="inferred from homology"/>
<reference evidence="8" key="1">
    <citation type="submission" date="2022-03" db="EMBL/GenBank/DDBJ databases">
        <title>Draft genome sequence of Aduncisulcus paluster, a free-living microaerophilic Fornicata.</title>
        <authorList>
            <person name="Yuyama I."/>
            <person name="Kume K."/>
            <person name="Tamura T."/>
            <person name="Inagaki Y."/>
            <person name="Hashimoto T."/>
        </authorList>
    </citation>
    <scope>NUCLEOTIDE SEQUENCE</scope>
    <source>
        <strain evidence="8">NY0171</strain>
    </source>
</reference>
<sequence>MIVVPPSGLAVNPSDKDHQKQIRKALSKELKRKKSINKIYPKKSLEDDRKKVSKSIILSKKVVDKLVDRGKRSAYGVSNSLASIAAVQESDKKYIERPRTEKEKELQREEKLDAEKKKKQLHKKSIAADIDRIDEILALSAEKDKKIAARRKKRRELKGNRIHPDLDYLTKVDRARGMDVTNEEFVLTEDVSKALRTTKQVGSLFKDFYRGMLHEGMVPGVDVKKELRKRKV</sequence>
<dbReference type="PANTHER" id="PTHR14211:SF7">
    <property type="entry name" value="RIBOSOME BIOGENESIS PROTEIN NOP53"/>
    <property type="match status" value="1"/>
</dbReference>
<organism evidence="8 9">
    <name type="scientific">Aduncisulcus paluster</name>
    <dbReference type="NCBI Taxonomy" id="2918883"/>
    <lineage>
        <taxon>Eukaryota</taxon>
        <taxon>Metamonada</taxon>
        <taxon>Carpediemonas-like organisms</taxon>
        <taxon>Aduncisulcus</taxon>
    </lineage>
</organism>
<evidence type="ECO:0000256" key="7">
    <source>
        <dbReference type="SAM" id="MobiDB-lite"/>
    </source>
</evidence>
<dbReference type="Proteomes" id="UP001057375">
    <property type="component" value="Unassembled WGS sequence"/>
</dbReference>
<evidence type="ECO:0000256" key="1">
    <source>
        <dbReference type="ARBA" id="ARBA00004604"/>
    </source>
</evidence>
<keyword evidence="5" id="KW-0690">Ribosome biogenesis</keyword>
<feature type="region of interest" description="Disordered" evidence="7">
    <location>
        <begin position="96"/>
        <end position="118"/>
    </location>
</feature>
<evidence type="ECO:0000256" key="4">
    <source>
        <dbReference type="ARBA" id="ARBA00018339"/>
    </source>
</evidence>
<comment type="caution">
    <text evidence="8">The sequence shown here is derived from an EMBL/GenBank/DDBJ whole genome shotgun (WGS) entry which is preliminary data.</text>
</comment>
<dbReference type="PANTHER" id="PTHR14211">
    <property type="entry name" value="GLIOMA SUPPRESSOR CANDIDATE REGION GENE 2"/>
    <property type="match status" value="1"/>
</dbReference>
<keyword evidence="9" id="KW-1185">Reference proteome</keyword>
<keyword evidence="6" id="KW-0539">Nucleus</keyword>
<evidence type="ECO:0000313" key="9">
    <source>
        <dbReference type="Proteomes" id="UP001057375"/>
    </source>
</evidence>
<evidence type="ECO:0000256" key="2">
    <source>
        <dbReference type="ARBA" id="ARBA00004642"/>
    </source>
</evidence>